<evidence type="ECO:0000313" key="3">
    <source>
        <dbReference type="Proteomes" id="UP000076532"/>
    </source>
</evidence>
<sequence>MLYPPPLIAHDRPQWPYWPVKFQPLCTHTACTHPGARHARTHLPNPLARPPICSSPLAPVRTHSARTAAPALAHPASPPCQLPRVHTQLTRPRSVPSSVRFPCVHPSTSTLEHPIPRAPNLAPKHV</sequence>
<feature type="compositionally biased region" description="Polar residues" evidence="1">
    <location>
        <begin position="87"/>
        <end position="97"/>
    </location>
</feature>
<name>A0A166U245_9AGAM</name>
<dbReference type="EMBL" id="KV417490">
    <property type="protein sequence ID" value="KZP31233.1"/>
    <property type="molecule type" value="Genomic_DNA"/>
</dbReference>
<accession>A0A166U245</accession>
<proteinExistence type="predicted"/>
<dbReference type="AlphaFoldDB" id="A0A166U245"/>
<evidence type="ECO:0000313" key="2">
    <source>
        <dbReference type="EMBL" id="KZP31233.1"/>
    </source>
</evidence>
<organism evidence="2 3">
    <name type="scientific">Athelia psychrophila</name>
    <dbReference type="NCBI Taxonomy" id="1759441"/>
    <lineage>
        <taxon>Eukaryota</taxon>
        <taxon>Fungi</taxon>
        <taxon>Dikarya</taxon>
        <taxon>Basidiomycota</taxon>
        <taxon>Agaricomycotina</taxon>
        <taxon>Agaricomycetes</taxon>
        <taxon>Agaricomycetidae</taxon>
        <taxon>Atheliales</taxon>
        <taxon>Atheliaceae</taxon>
        <taxon>Athelia</taxon>
    </lineage>
</organism>
<protein>
    <submittedName>
        <fullName evidence="2">Uncharacterized protein</fullName>
    </submittedName>
</protein>
<keyword evidence="3" id="KW-1185">Reference proteome</keyword>
<feature type="compositionally biased region" description="Low complexity" evidence="1">
    <location>
        <begin position="65"/>
        <end position="75"/>
    </location>
</feature>
<evidence type="ECO:0000256" key="1">
    <source>
        <dbReference type="SAM" id="MobiDB-lite"/>
    </source>
</evidence>
<gene>
    <name evidence="2" type="ORF">FIBSPDRAFT_849728</name>
</gene>
<dbReference type="Proteomes" id="UP000076532">
    <property type="component" value="Unassembled WGS sequence"/>
</dbReference>
<feature type="region of interest" description="Disordered" evidence="1">
    <location>
        <begin position="64"/>
        <end position="100"/>
    </location>
</feature>
<reference evidence="2 3" key="1">
    <citation type="journal article" date="2016" name="Mol. Biol. Evol.">
        <title>Comparative Genomics of Early-Diverging Mushroom-Forming Fungi Provides Insights into the Origins of Lignocellulose Decay Capabilities.</title>
        <authorList>
            <person name="Nagy L.G."/>
            <person name="Riley R."/>
            <person name="Tritt A."/>
            <person name="Adam C."/>
            <person name="Daum C."/>
            <person name="Floudas D."/>
            <person name="Sun H."/>
            <person name="Yadav J.S."/>
            <person name="Pangilinan J."/>
            <person name="Larsson K.H."/>
            <person name="Matsuura K."/>
            <person name="Barry K."/>
            <person name="Labutti K."/>
            <person name="Kuo R."/>
            <person name="Ohm R.A."/>
            <person name="Bhattacharya S.S."/>
            <person name="Shirouzu T."/>
            <person name="Yoshinaga Y."/>
            <person name="Martin F.M."/>
            <person name="Grigoriev I.V."/>
            <person name="Hibbett D.S."/>
        </authorList>
    </citation>
    <scope>NUCLEOTIDE SEQUENCE [LARGE SCALE GENOMIC DNA]</scope>
    <source>
        <strain evidence="2 3">CBS 109695</strain>
    </source>
</reference>